<accession>A0A645IS59</accession>
<organism evidence="1">
    <name type="scientific">bioreactor metagenome</name>
    <dbReference type="NCBI Taxonomy" id="1076179"/>
    <lineage>
        <taxon>unclassified sequences</taxon>
        <taxon>metagenomes</taxon>
        <taxon>ecological metagenomes</taxon>
    </lineage>
</organism>
<reference evidence="1" key="1">
    <citation type="submission" date="2019-08" db="EMBL/GenBank/DDBJ databases">
        <authorList>
            <person name="Kucharzyk K."/>
            <person name="Murdoch R.W."/>
            <person name="Higgins S."/>
            <person name="Loffler F."/>
        </authorList>
    </citation>
    <scope>NUCLEOTIDE SEQUENCE</scope>
</reference>
<gene>
    <name evidence="1" type="ORF">SDC9_197669</name>
</gene>
<name>A0A645IS59_9ZZZZ</name>
<dbReference type="EMBL" id="VSSQ01113852">
    <property type="protein sequence ID" value="MPN50043.1"/>
    <property type="molecule type" value="Genomic_DNA"/>
</dbReference>
<proteinExistence type="predicted"/>
<dbReference type="AlphaFoldDB" id="A0A645IS59"/>
<comment type="caution">
    <text evidence="1">The sequence shown here is derived from an EMBL/GenBank/DDBJ whole genome shotgun (WGS) entry which is preliminary data.</text>
</comment>
<sequence length="69" mass="7794">MVMMKMEIGVTIQKVAVFLLVTMTIITTSQSMVRLLTSGLLPEPRLCKMVRASNHSTLVVWVSMPMLLW</sequence>
<protein>
    <submittedName>
        <fullName evidence="1">Uncharacterized protein</fullName>
    </submittedName>
</protein>
<evidence type="ECO:0000313" key="1">
    <source>
        <dbReference type="EMBL" id="MPN50043.1"/>
    </source>
</evidence>